<feature type="region of interest" description="Disordered" evidence="1">
    <location>
        <begin position="66"/>
        <end position="92"/>
    </location>
</feature>
<evidence type="ECO:0000313" key="3">
    <source>
        <dbReference type="Proteomes" id="UP000053268"/>
    </source>
</evidence>
<feature type="region of interest" description="Disordered" evidence="1">
    <location>
        <begin position="1"/>
        <end position="47"/>
    </location>
</feature>
<protein>
    <submittedName>
        <fullName evidence="2">Uncharacterized protein</fullName>
    </submittedName>
</protein>
<accession>A0A194PLA8</accession>
<sequence length="118" mass="13166">MSRKRSRLGEENMISQAGDMESTDVRNGSDHSFSSANNQLDSPQPDRACWGRECRFVNAAQRRRAGRPVACRVSAEPPRRRRATSVGTPPPHRSALAAPVCLMQHNRFDIVVLVMLHS</sequence>
<feature type="compositionally biased region" description="Polar residues" evidence="1">
    <location>
        <begin position="30"/>
        <end position="42"/>
    </location>
</feature>
<dbReference type="Proteomes" id="UP000053268">
    <property type="component" value="Unassembled WGS sequence"/>
</dbReference>
<proteinExistence type="predicted"/>
<evidence type="ECO:0000313" key="2">
    <source>
        <dbReference type="EMBL" id="KPI93519.1"/>
    </source>
</evidence>
<evidence type="ECO:0000256" key="1">
    <source>
        <dbReference type="SAM" id="MobiDB-lite"/>
    </source>
</evidence>
<keyword evidence="3" id="KW-1185">Reference proteome</keyword>
<gene>
    <name evidence="2" type="ORF">RR46_10779</name>
</gene>
<name>A0A194PLA8_PAPXU</name>
<dbReference type="AlphaFoldDB" id="A0A194PLA8"/>
<organism evidence="2 3">
    <name type="scientific">Papilio xuthus</name>
    <name type="common">Asian swallowtail butterfly</name>
    <dbReference type="NCBI Taxonomy" id="66420"/>
    <lineage>
        <taxon>Eukaryota</taxon>
        <taxon>Metazoa</taxon>
        <taxon>Ecdysozoa</taxon>
        <taxon>Arthropoda</taxon>
        <taxon>Hexapoda</taxon>
        <taxon>Insecta</taxon>
        <taxon>Pterygota</taxon>
        <taxon>Neoptera</taxon>
        <taxon>Endopterygota</taxon>
        <taxon>Lepidoptera</taxon>
        <taxon>Glossata</taxon>
        <taxon>Ditrysia</taxon>
        <taxon>Papilionoidea</taxon>
        <taxon>Papilionidae</taxon>
        <taxon>Papilioninae</taxon>
        <taxon>Papilio</taxon>
    </lineage>
</organism>
<reference evidence="2 3" key="1">
    <citation type="journal article" date="2015" name="Nat. Commun.">
        <title>Outbred genome sequencing and CRISPR/Cas9 gene editing in butterflies.</title>
        <authorList>
            <person name="Li X."/>
            <person name="Fan D."/>
            <person name="Zhang W."/>
            <person name="Liu G."/>
            <person name="Zhang L."/>
            <person name="Zhao L."/>
            <person name="Fang X."/>
            <person name="Chen L."/>
            <person name="Dong Y."/>
            <person name="Chen Y."/>
            <person name="Ding Y."/>
            <person name="Zhao R."/>
            <person name="Feng M."/>
            <person name="Zhu Y."/>
            <person name="Feng Y."/>
            <person name="Jiang X."/>
            <person name="Zhu D."/>
            <person name="Xiang H."/>
            <person name="Feng X."/>
            <person name="Li S."/>
            <person name="Wang J."/>
            <person name="Zhang G."/>
            <person name="Kronforst M.R."/>
            <person name="Wang W."/>
        </authorList>
    </citation>
    <scope>NUCLEOTIDE SEQUENCE [LARGE SCALE GENOMIC DNA]</scope>
    <source>
        <strain evidence="2">Ya'a_city_454_Px</strain>
        <tissue evidence="2">Whole body</tissue>
    </source>
</reference>
<dbReference type="EMBL" id="KQ459602">
    <property type="protein sequence ID" value="KPI93519.1"/>
    <property type="molecule type" value="Genomic_DNA"/>
</dbReference>